<evidence type="ECO:0000256" key="3">
    <source>
        <dbReference type="ARBA" id="ARBA00022729"/>
    </source>
</evidence>
<keyword evidence="4" id="KW-0500">Molybdenum</keyword>
<dbReference type="PROSITE" id="PS51257">
    <property type="entry name" value="PROKAR_LIPOPROTEIN"/>
    <property type="match status" value="1"/>
</dbReference>
<dbReference type="EMBL" id="CP064954">
    <property type="protein sequence ID" value="QPK79976.1"/>
    <property type="molecule type" value="Genomic_DNA"/>
</dbReference>
<feature type="signal peptide" evidence="5">
    <location>
        <begin position="1"/>
        <end position="29"/>
    </location>
</feature>
<dbReference type="GO" id="GO:0046872">
    <property type="term" value="F:metal ion binding"/>
    <property type="evidence" value="ECO:0007669"/>
    <property type="project" value="UniProtKB-KW"/>
</dbReference>
<evidence type="ECO:0000256" key="2">
    <source>
        <dbReference type="ARBA" id="ARBA00022723"/>
    </source>
</evidence>
<dbReference type="PANTHER" id="PTHR30632:SF0">
    <property type="entry name" value="SULFATE-BINDING PROTEIN"/>
    <property type="match status" value="1"/>
</dbReference>
<keyword evidence="7" id="KW-1185">Reference proteome</keyword>
<feature type="binding site" evidence="4">
    <location>
        <position position="81"/>
    </location>
    <ligand>
        <name>molybdate</name>
        <dbReference type="ChEBI" id="CHEBI:36264"/>
    </ligand>
</feature>
<dbReference type="Pfam" id="PF13531">
    <property type="entry name" value="SBP_bac_11"/>
    <property type="match status" value="1"/>
</dbReference>
<feature type="binding site" evidence="4">
    <location>
        <position position="182"/>
    </location>
    <ligand>
        <name>molybdate</name>
        <dbReference type="ChEBI" id="CHEBI:36264"/>
    </ligand>
</feature>
<comment type="similarity">
    <text evidence="1">Belongs to the bacterial solute-binding protein ModA family.</text>
</comment>
<evidence type="ECO:0000256" key="5">
    <source>
        <dbReference type="SAM" id="SignalP"/>
    </source>
</evidence>
<keyword evidence="3 5" id="KW-0732">Signal</keyword>
<dbReference type="GO" id="GO:0015689">
    <property type="term" value="P:molybdate ion transport"/>
    <property type="evidence" value="ECO:0007669"/>
    <property type="project" value="InterPro"/>
</dbReference>
<gene>
    <name evidence="6" type="ORF">G7Y31_04605</name>
</gene>
<accession>A0A7T0KGG8</accession>
<reference evidence="6 7" key="1">
    <citation type="submission" date="2020-11" db="EMBL/GenBank/DDBJ databases">
        <title>Corynebacterium sp. ZJ-599.</title>
        <authorList>
            <person name="Zhou J."/>
        </authorList>
    </citation>
    <scope>NUCLEOTIDE SEQUENCE [LARGE SCALE GENOMIC DNA]</scope>
    <source>
        <strain evidence="6 7">ZJ-599</strain>
    </source>
</reference>
<dbReference type="Gene3D" id="3.40.190.10">
    <property type="entry name" value="Periplasmic binding protein-like II"/>
    <property type="match status" value="2"/>
</dbReference>
<evidence type="ECO:0000256" key="4">
    <source>
        <dbReference type="PIRSR" id="PIRSR004846-1"/>
    </source>
</evidence>
<feature type="binding site" evidence="4">
    <location>
        <position position="200"/>
    </location>
    <ligand>
        <name>molybdate</name>
        <dbReference type="ChEBI" id="CHEBI:36264"/>
    </ligand>
</feature>
<feature type="binding site" evidence="4">
    <location>
        <position position="53"/>
    </location>
    <ligand>
        <name>molybdate</name>
        <dbReference type="ChEBI" id="CHEBI:36264"/>
    </ligand>
</feature>
<dbReference type="PIRSF" id="PIRSF004846">
    <property type="entry name" value="ModA"/>
    <property type="match status" value="1"/>
</dbReference>
<dbReference type="Proteomes" id="UP000594681">
    <property type="component" value="Chromosome"/>
</dbReference>
<sequence length="264" mass="26657">MPARAYSARARALGVTAVAGLCTALSLLAGCSPLPQGPSQEAGPELTVFAASSTRVLNEDLTHAAAQANPPLQLRLNNAGSAALVQQLAEGAPADVLLTASQETMDAAVAAGTVAQPVRLATNTMVMVVPAGNPAGITAAAGLRDEHVLVLCDPQVPCGATAQALARANGLDLQPDSLESQVADVIGKVASGQADAGWVYSTDAAAAGSAVEVIDIPQASAYPTMLLGARTSASVHPESADALLDLLAHNFRPQWIAHGFHPVN</sequence>
<evidence type="ECO:0000313" key="7">
    <source>
        <dbReference type="Proteomes" id="UP000594681"/>
    </source>
</evidence>
<proteinExistence type="inferred from homology"/>
<dbReference type="SUPFAM" id="SSF53850">
    <property type="entry name" value="Periplasmic binding protein-like II"/>
    <property type="match status" value="1"/>
</dbReference>
<dbReference type="GO" id="GO:0030973">
    <property type="term" value="F:molybdate ion binding"/>
    <property type="evidence" value="ECO:0007669"/>
    <property type="project" value="TreeGrafter"/>
</dbReference>
<dbReference type="InterPro" id="IPR005950">
    <property type="entry name" value="ModA"/>
</dbReference>
<name>A0A7T0KGG8_9CORY</name>
<feature type="chain" id="PRO_5038975098" evidence="5">
    <location>
        <begin position="30"/>
        <end position="264"/>
    </location>
</feature>
<evidence type="ECO:0000256" key="1">
    <source>
        <dbReference type="ARBA" id="ARBA00009175"/>
    </source>
</evidence>
<dbReference type="PANTHER" id="PTHR30632">
    <property type="entry name" value="MOLYBDATE-BINDING PERIPLASMIC PROTEIN"/>
    <property type="match status" value="1"/>
</dbReference>
<dbReference type="AlphaFoldDB" id="A0A7T0KGG8"/>
<dbReference type="RefSeq" id="WP_165009040.1">
    <property type="nucleotide sequence ID" value="NZ_CP064954.1"/>
</dbReference>
<organism evidence="6 7">
    <name type="scientific">Corynebacterium lizhenjunii</name>
    <dbReference type="NCBI Taxonomy" id="2709394"/>
    <lineage>
        <taxon>Bacteria</taxon>
        <taxon>Bacillati</taxon>
        <taxon>Actinomycetota</taxon>
        <taxon>Actinomycetes</taxon>
        <taxon>Mycobacteriales</taxon>
        <taxon>Corynebacteriaceae</taxon>
        <taxon>Corynebacterium</taxon>
    </lineage>
</organism>
<protein>
    <submittedName>
        <fullName evidence="6">Substrate-binding domain-containing protein</fullName>
    </submittedName>
</protein>
<evidence type="ECO:0000313" key="6">
    <source>
        <dbReference type="EMBL" id="QPK79976.1"/>
    </source>
</evidence>
<keyword evidence="2 4" id="KW-0479">Metal-binding</keyword>
<dbReference type="KEGG" id="cliz:G7Y31_04605"/>
<dbReference type="InterPro" id="IPR050682">
    <property type="entry name" value="ModA/WtpA"/>
</dbReference>